<comment type="subcellular location">
    <subcellularLocation>
        <location evidence="1">Mitochondrion</location>
    </subcellularLocation>
</comment>
<dbReference type="InParanoid" id="A0A2K1QGU4"/>
<dbReference type="STRING" id="2082308.A0A2K1QGU4"/>
<accession>A0A2K1QGU4</accession>
<keyword evidence="4" id="KW-0809">Transit peptide</keyword>
<comment type="similarity">
    <text evidence="2">Belongs to the AIM9 family.</text>
</comment>
<gene>
    <name evidence="7" type="ORF">CAC42_6900</name>
</gene>
<evidence type="ECO:0000256" key="5">
    <source>
        <dbReference type="ARBA" id="ARBA00023128"/>
    </source>
</evidence>
<evidence type="ECO:0000256" key="6">
    <source>
        <dbReference type="ARBA" id="ARBA00031849"/>
    </source>
</evidence>
<dbReference type="SUPFAM" id="SSF56112">
    <property type="entry name" value="Protein kinase-like (PK-like)"/>
    <property type="match status" value="1"/>
</dbReference>
<reference evidence="7 8" key="1">
    <citation type="submission" date="2017-06" db="EMBL/GenBank/DDBJ databases">
        <title>Draft genome sequence of a variant of Elsinoe murrayae.</title>
        <authorList>
            <person name="Cheng Q."/>
        </authorList>
    </citation>
    <scope>NUCLEOTIDE SEQUENCE [LARGE SCALE GENOMIC DNA]</scope>
    <source>
        <strain evidence="7 8">CQ-2017a</strain>
    </source>
</reference>
<proteinExistence type="inferred from homology"/>
<protein>
    <recommendedName>
        <fullName evidence="3">Altered inheritance of mitochondria protein 9, mitochondrial</fullName>
    </recommendedName>
    <alternativeName>
        <fullName evidence="6">Found in mitochondrial proteome protein 29</fullName>
    </alternativeName>
</protein>
<evidence type="ECO:0000256" key="1">
    <source>
        <dbReference type="ARBA" id="ARBA00004173"/>
    </source>
</evidence>
<comment type="caution">
    <text evidence="7">The sequence shown here is derived from an EMBL/GenBank/DDBJ whole genome shotgun (WGS) entry which is preliminary data.</text>
</comment>
<evidence type="ECO:0000256" key="3">
    <source>
        <dbReference type="ARBA" id="ARBA00016197"/>
    </source>
</evidence>
<dbReference type="InterPro" id="IPR011009">
    <property type="entry name" value="Kinase-like_dom_sf"/>
</dbReference>
<keyword evidence="5" id="KW-0496">Mitochondrion</keyword>
<dbReference type="Proteomes" id="UP000243797">
    <property type="component" value="Unassembled WGS sequence"/>
</dbReference>
<evidence type="ECO:0000256" key="2">
    <source>
        <dbReference type="ARBA" id="ARBA00005543"/>
    </source>
</evidence>
<dbReference type="EMBL" id="NKHZ01000088">
    <property type="protein sequence ID" value="PNS14387.1"/>
    <property type="molecule type" value="Genomic_DNA"/>
</dbReference>
<dbReference type="AlphaFoldDB" id="A0A2K1QGU4"/>
<dbReference type="PANTHER" id="PTHR36091:SF1">
    <property type="entry name" value="ALTERED INHERITANCE OF MITOCHONDRIA PROTEIN 9, MITOCHONDRIAL"/>
    <property type="match status" value="1"/>
</dbReference>
<organism evidence="7 8">
    <name type="scientific">Sphaceloma murrayae</name>
    <dbReference type="NCBI Taxonomy" id="2082308"/>
    <lineage>
        <taxon>Eukaryota</taxon>
        <taxon>Fungi</taxon>
        <taxon>Dikarya</taxon>
        <taxon>Ascomycota</taxon>
        <taxon>Pezizomycotina</taxon>
        <taxon>Dothideomycetes</taxon>
        <taxon>Dothideomycetidae</taxon>
        <taxon>Myriangiales</taxon>
        <taxon>Elsinoaceae</taxon>
        <taxon>Sphaceloma</taxon>
    </lineage>
</organism>
<dbReference type="GO" id="GO:0005739">
    <property type="term" value="C:mitochondrion"/>
    <property type="evidence" value="ECO:0007669"/>
    <property type="project" value="UniProtKB-SubCell"/>
</dbReference>
<dbReference type="PANTHER" id="PTHR36091">
    <property type="entry name" value="ALTERED INHERITANCE OF MITOCHONDRIA PROTEIN 9, MITOCHONDRIAL"/>
    <property type="match status" value="1"/>
</dbReference>
<dbReference type="OrthoDB" id="2968323at2759"/>
<evidence type="ECO:0000256" key="4">
    <source>
        <dbReference type="ARBA" id="ARBA00022946"/>
    </source>
</evidence>
<sequence length="291" mass="34199">MPYHGPWTSSAKYLESIACREIDWINAYADSQKSNKTPWRYTSPEQNSPEAHLDLLQKYRSAIPYILPRDPDLISPRLWHPDLHAGNVYIDDQARLLSIIDWQGAWTTPVFIGANPSLLLDYGIDMLMKLPNNFRTLDDARKKQLRYQVSQSILIHVYETTTARDNPLMYKVMRHPHGQTLKNLEAFIGSTWNNCLFPLEECLIRVENEWDHFDTTESCPYHFAEERLRQHYEQARCFNKSQEFWKGLQGVLTDEGYASNETLSKAVEIYNDMREARLKDLHGEERRKFDK</sequence>
<dbReference type="InterPro" id="IPR051035">
    <property type="entry name" value="Mito_inheritance_9"/>
</dbReference>
<keyword evidence="8" id="KW-1185">Reference proteome</keyword>
<evidence type="ECO:0000313" key="7">
    <source>
        <dbReference type="EMBL" id="PNS14387.1"/>
    </source>
</evidence>
<evidence type="ECO:0000313" key="8">
    <source>
        <dbReference type="Proteomes" id="UP000243797"/>
    </source>
</evidence>
<name>A0A2K1QGU4_9PEZI</name>